<name>A0A426Y218_ENSVE</name>
<feature type="compositionally biased region" description="Basic residues" evidence="1">
    <location>
        <begin position="1"/>
        <end position="12"/>
    </location>
</feature>
<evidence type="ECO:0000313" key="3">
    <source>
        <dbReference type="Proteomes" id="UP000287651"/>
    </source>
</evidence>
<feature type="compositionally biased region" description="Basic and acidic residues" evidence="1">
    <location>
        <begin position="34"/>
        <end position="45"/>
    </location>
</feature>
<feature type="region of interest" description="Disordered" evidence="1">
    <location>
        <begin position="1"/>
        <end position="89"/>
    </location>
</feature>
<dbReference type="Proteomes" id="UP000287651">
    <property type="component" value="Unassembled WGS sequence"/>
</dbReference>
<protein>
    <submittedName>
        <fullName evidence="2">Uncharacterized protein</fullName>
    </submittedName>
</protein>
<reference evidence="2 3" key="1">
    <citation type="journal article" date="2014" name="Agronomy (Basel)">
        <title>A Draft Genome Sequence for Ensete ventricosum, the Drought-Tolerant Tree Against Hunger.</title>
        <authorList>
            <person name="Harrison J."/>
            <person name="Moore K.A."/>
            <person name="Paszkiewicz K."/>
            <person name="Jones T."/>
            <person name="Grant M."/>
            <person name="Ambacheew D."/>
            <person name="Muzemil S."/>
            <person name="Studholme D.J."/>
        </authorList>
    </citation>
    <scope>NUCLEOTIDE SEQUENCE [LARGE SCALE GENOMIC DNA]</scope>
</reference>
<evidence type="ECO:0000313" key="2">
    <source>
        <dbReference type="EMBL" id="RRT45754.1"/>
    </source>
</evidence>
<sequence>MQHVLSRLHGRRPMFPLSRPPLRPPPDSDTEVFLPRRDQSFRDPEGAGPHRCADVHHQQRPRRLPQRTPPTEAAQGRHQQLRGLRPEPARLLPLLLPRLQGRNSPSTSMPI</sequence>
<accession>A0A426Y218</accession>
<evidence type="ECO:0000256" key="1">
    <source>
        <dbReference type="SAM" id="MobiDB-lite"/>
    </source>
</evidence>
<organism evidence="2 3">
    <name type="scientific">Ensete ventricosum</name>
    <name type="common">Abyssinian banana</name>
    <name type="synonym">Musa ensete</name>
    <dbReference type="NCBI Taxonomy" id="4639"/>
    <lineage>
        <taxon>Eukaryota</taxon>
        <taxon>Viridiplantae</taxon>
        <taxon>Streptophyta</taxon>
        <taxon>Embryophyta</taxon>
        <taxon>Tracheophyta</taxon>
        <taxon>Spermatophyta</taxon>
        <taxon>Magnoliopsida</taxon>
        <taxon>Liliopsida</taxon>
        <taxon>Zingiberales</taxon>
        <taxon>Musaceae</taxon>
        <taxon>Ensete</taxon>
    </lineage>
</organism>
<dbReference type="EMBL" id="AMZH03015621">
    <property type="protein sequence ID" value="RRT45754.1"/>
    <property type="molecule type" value="Genomic_DNA"/>
</dbReference>
<proteinExistence type="predicted"/>
<gene>
    <name evidence="2" type="ORF">B296_00011088</name>
</gene>
<dbReference type="AlphaFoldDB" id="A0A426Y218"/>
<comment type="caution">
    <text evidence="2">The sequence shown here is derived from an EMBL/GenBank/DDBJ whole genome shotgun (WGS) entry which is preliminary data.</text>
</comment>
<feature type="compositionally biased region" description="Pro residues" evidence="1">
    <location>
        <begin position="18"/>
        <end position="27"/>
    </location>
</feature>